<evidence type="ECO:0000256" key="2">
    <source>
        <dbReference type="ARBA" id="ARBA00023315"/>
    </source>
</evidence>
<reference evidence="4" key="1">
    <citation type="submission" date="2020-05" db="EMBL/GenBank/DDBJ databases">
        <authorList>
            <person name="Chiriac C."/>
            <person name="Salcher M."/>
            <person name="Ghai R."/>
            <person name="Kavagutti S V."/>
        </authorList>
    </citation>
    <scope>NUCLEOTIDE SEQUENCE</scope>
</reference>
<dbReference type="PANTHER" id="PTHR10434">
    <property type="entry name" value="1-ACYL-SN-GLYCEROL-3-PHOSPHATE ACYLTRANSFERASE"/>
    <property type="match status" value="1"/>
</dbReference>
<dbReference type="GO" id="GO:0005886">
    <property type="term" value="C:plasma membrane"/>
    <property type="evidence" value="ECO:0007669"/>
    <property type="project" value="TreeGrafter"/>
</dbReference>
<dbReference type="PANTHER" id="PTHR10434:SF55">
    <property type="entry name" value="POSSIBLE ACYLTRANSFERASE"/>
    <property type="match status" value="1"/>
</dbReference>
<feature type="domain" description="Phospholipid/glycerol acyltransferase" evidence="3">
    <location>
        <begin position="53"/>
        <end position="171"/>
    </location>
</feature>
<dbReference type="SMART" id="SM00563">
    <property type="entry name" value="PlsC"/>
    <property type="match status" value="1"/>
</dbReference>
<dbReference type="CDD" id="cd07989">
    <property type="entry name" value="LPLAT_AGPAT-like"/>
    <property type="match status" value="1"/>
</dbReference>
<dbReference type="SUPFAM" id="SSF69593">
    <property type="entry name" value="Glycerol-3-phosphate (1)-acyltransferase"/>
    <property type="match status" value="1"/>
</dbReference>
<dbReference type="Pfam" id="PF01553">
    <property type="entry name" value="Acyltransferase"/>
    <property type="match status" value="1"/>
</dbReference>
<dbReference type="AlphaFoldDB" id="A0A6J6MAI4"/>
<dbReference type="InterPro" id="IPR002123">
    <property type="entry name" value="Plipid/glycerol_acylTrfase"/>
</dbReference>
<organism evidence="4">
    <name type="scientific">freshwater metagenome</name>
    <dbReference type="NCBI Taxonomy" id="449393"/>
    <lineage>
        <taxon>unclassified sequences</taxon>
        <taxon>metagenomes</taxon>
        <taxon>ecological metagenomes</taxon>
    </lineage>
</organism>
<dbReference type="GO" id="GO:0006654">
    <property type="term" value="P:phosphatidic acid biosynthetic process"/>
    <property type="evidence" value="ECO:0007669"/>
    <property type="project" value="TreeGrafter"/>
</dbReference>
<dbReference type="EMBL" id="CAEZWS010000067">
    <property type="protein sequence ID" value="CAB4671277.1"/>
    <property type="molecule type" value="Genomic_DNA"/>
</dbReference>
<name>A0A6J6MAI4_9ZZZZ</name>
<sequence>MSANEVSFPPPHGNPLGTNTAYKFCASILIPVINAISVRDWRGSNNIPAKGPAIVASNHLSYSDVFFLAHFLYKNGRAPRFIGKASLFKVPIFGQIIKAAEQIPVDRESKDATRALDFAVAALKSGHMIGIYPEGTLTRDDNLWPMVAKTGIARLAILTKNPVIPVAAWGPEKVLPRYGKIPHLWPRTKVTYWAGTPIDLSRWYGRESDPDALAEATALIMKVLTTMLEELRSESAPLLPFDPHLSDLPRTGNFKKLQKNAKKKAGE</sequence>
<keyword evidence="1" id="KW-0808">Transferase</keyword>
<evidence type="ECO:0000313" key="5">
    <source>
        <dbReference type="EMBL" id="CAB4845435.1"/>
    </source>
</evidence>
<evidence type="ECO:0000259" key="3">
    <source>
        <dbReference type="SMART" id="SM00563"/>
    </source>
</evidence>
<gene>
    <name evidence="4" type="ORF">UFOPK2288_01050</name>
    <name evidence="5" type="ORF">UFOPK3241_01378</name>
</gene>
<protein>
    <submittedName>
        <fullName evidence="4">Unannotated protein</fullName>
    </submittedName>
</protein>
<accession>A0A6J6MAI4</accession>
<dbReference type="GO" id="GO:0003841">
    <property type="term" value="F:1-acylglycerol-3-phosphate O-acyltransferase activity"/>
    <property type="evidence" value="ECO:0007669"/>
    <property type="project" value="TreeGrafter"/>
</dbReference>
<dbReference type="EMBL" id="CAFAZX010000113">
    <property type="protein sequence ID" value="CAB4845435.1"/>
    <property type="molecule type" value="Genomic_DNA"/>
</dbReference>
<evidence type="ECO:0000256" key="1">
    <source>
        <dbReference type="ARBA" id="ARBA00022679"/>
    </source>
</evidence>
<evidence type="ECO:0000313" key="4">
    <source>
        <dbReference type="EMBL" id="CAB4671277.1"/>
    </source>
</evidence>
<keyword evidence="2" id="KW-0012">Acyltransferase</keyword>
<proteinExistence type="predicted"/>